<evidence type="ECO:0000259" key="1">
    <source>
        <dbReference type="Pfam" id="PF07238"/>
    </source>
</evidence>
<dbReference type="EMBL" id="CP013099">
    <property type="protein sequence ID" value="ALP53999.1"/>
    <property type="molecule type" value="Genomic_DNA"/>
</dbReference>
<organism evidence="2 3">
    <name type="scientific">Candidatus Tenderia electrophaga</name>
    <dbReference type="NCBI Taxonomy" id="1748243"/>
    <lineage>
        <taxon>Bacteria</taxon>
        <taxon>Pseudomonadati</taxon>
        <taxon>Pseudomonadota</taxon>
        <taxon>Gammaproteobacteria</taxon>
        <taxon>Candidatus Tenderiales</taxon>
        <taxon>Candidatus Tenderiaceae</taxon>
        <taxon>Candidatus Tenderia</taxon>
    </lineage>
</organism>
<sequence>MGLIYNVSRDGMFVVNGAGFNVERYVTISMPQITLEQEPIQVSGLVIHRNNVGFGVMFARVDQSTRGLIAKLAERRCSV</sequence>
<dbReference type="InterPro" id="IPR009875">
    <property type="entry name" value="PilZ_domain"/>
</dbReference>
<dbReference type="AlphaFoldDB" id="A0A0S2TFS1"/>
<dbReference type="GO" id="GO:0035438">
    <property type="term" value="F:cyclic-di-GMP binding"/>
    <property type="evidence" value="ECO:0007669"/>
    <property type="project" value="InterPro"/>
</dbReference>
<evidence type="ECO:0000313" key="3">
    <source>
        <dbReference type="Proteomes" id="UP000055136"/>
    </source>
</evidence>
<proteinExistence type="predicted"/>
<reference evidence="2" key="1">
    <citation type="submission" date="2015-10" db="EMBL/GenBank/DDBJ databases">
        <title>Description of Candidatus Tenderia electrophaga gen. nov, sp. nov., an Uncultivated Electroautotroph from a Biocathode Enrichment.</title>
        <authorList>
            <person name="Eddie B.J."/>
            <person name="Malanoski A.P."/>
            <person name="Wang Z."/>
            <person name="Hall R.J."/>
            <person name="Oh S.D."/>
            <person name="Heiner C."/>
            <person name="Lin B."/>
            <person name="Strycharz-Glaven S.M."/>
        </authorList>
    </citation>
    <scope>NUCLEOTIDE SEQUENCE [LARGE SCALE GENOMIC DNA]</scope>
    <source>
        <strain evidence="2">NRL1</strain>
    </source>
</reference>
<accession>A0A0S2TFS1</accession>
<name>A0A0S2TFS1_9GAMM</name>
<feature type="domain" description="PilZ" evidence="1">
    <location>
        <begin position="3"/>
        <end position="72"/>
    </location>
</feature>
<dbReference type="Pfam" id="PF07238">
    <property type="entry name" value="PilZ"/>
    <property type="match status" value="1"/>
</dbReference>
<gene>
    <name evidence="2" type="ORF">Tel_13135</name>
</gene>
<evidence type="ECO:0000313" key="2">
    <source>
        <dbReference type="EMBL" id="ALP53999.1"/>
    </source>
</evidence>
<dbReference type="KEGG" id="tee:Tel_13135"/>
<dbReference type="Proteomes" id="UP000055136">
    <property type="component" value="Chromosome"/>
</dbReference>
<protein>
    <recommendedName>
        <fullName evidence="1">PilZ domain-containing protein</fullName>
    </recommendedName>
</protein>
<keyword evidence="3" id="KW-1185">Reference proteome</keyword>